<sequence>MRRTRKTHSTPPFFSHRLDSRLLTAGYRRTRQIRFRMFSVSRMSTSGKGAALELRPLVLAFGVKQKIRWTSVIGS</sequence>
<dbReference type="AlphaFoldDB" id="A0AAU9PSQ2"/>
<comment type="caution">
    <text evidence="1">The sequence shown here is derived from an EMBL/GenBank/DDBJ whole genome shotgun (WGS) entry which is preliminary data.</text>
</comment>
<dbReference type="EMBL" id="CAKMRJ010005745">
    <property type="protein sequence ID" value="CAH1453457.1"/>
    <property type="molecule type" value="Genomic_DNA"/>
</dbReference>
<accession>A0AAU9PSQ2</accession>
<name>A0AAU9PSQ2_9ASTR</name>
<reference evidence="1 2" key="1">
    <citation type="submission" date="2022-01" db="EMBL/GenBank/DDBJ databases">
        <authorList>
            <person name="Xiong W."/>
            <person name="Schranz E."/>
        </authorList>
    </citation>
    <scope>NUCLEOTIDE SEQUENCE [LARGE SCALE GENOMIC DNA]</scope>
</reference>
<gene>
    <name evidence="1" type="ORF">LVIROSA_LOCUS38698</name>
</gene>
<organism evidence="1 2">
    <name type="scientific">Lactuca virosa</name>
    <dbReference type="NCBI Taxonomy" id="75947"/>
    <lineage>
        <taxon>Eukaryota</taxon>
        <taxon>Viridiplantae</taxon>
        <taxon>Streptophyta</taxon>
        <taxon>Embryophyta</taxon>
        <taxon>Tracheophyta</taxon>
        <taxon>Spermatophyta</taxon>
        <taxon>Magnoliopsida</taxon>
        <taxon>eudicotyledons</taxon>
        <taxon>Gunneridae</taxon>
        <taxon>Pentapetalae</taxon>
        <taxon>asterids</taxon>
        <taxon>campanulids</taxon>
        <taxon>Asterales</taxon>
        <taxon>Asteraceae</taxon>
        <taxon>Cichorioideae</taxon>
        <taxon>Cichorieae</taxon>
        <taxon>Lactucinae</taxon>
        <taxon>Lactuca</taxon>
    </lineage>
</organism>
<evidence type="ECO:0000313" key="1">
    <source>
        <dbReference type="EMBL" id="CAH1453457.1"/>
    </source>
</evidence>
<evidence type="ECO:0000313" key="2">
    <source>
        <dbReference type="Proteomes" id="UP001157418"/>
    </source>
</evidence>
<proteinExistence type="predicted"/>
<keyword evidence="2" id="KW-1185">Reference proteome</keyword>
<dbReference type="Proteomes" id="UP001157418">
    <property type="component" value="Unassembled WGS sequence"/>
</dbReference>
<protein>
    <submittedName>
        <fullName evidence="1">Uncharacterized protein</fullName>
    </submittedName>
</protein>